<reference evidence="2 3" key="1">
    <citation type="submission" date="2016-10" db="EMBL/GenBank/DDBJ databases">
        <authorList>
            <person name="de Groot N.N."/>
        </authorList>
    </citation>
    <scope>NUCLEOTIDE SEQUENCE [LARGE SCALE GENOMIC DNA]</scope>
    <source>
        <strain evidence="2 3">DSM 22489</strain>
    </source>
</reference>
<evidence type="ECO:0000256" key="1">
    <source>
        <dbReference type="SAM" id="Phobius"/>
    </source>
</evidence>
<organism evidence="2 3">
    <name type="scientific">Bryocella elongata</name>
    <dbReference type="NCBI Taxonomy" id="863522"/>
    <lineage>
        <taxon>Bacteria</taxon>
        <taxon>Pseudomonadati</taxon>
        <taxon>Acidobacteriota</taxon>
        <taxon>Terriglobia</taxon>
        <taxon>Terriglobales</taxon>
        <taxon>Acidobacteriaceae</taxon>
        <taxon>Bryocella</taxon>
    </lineage>
</organism>
<dbReference type="AlphaFoldDB" id="A0A1H5YDC0"/>
<protein>
    <submittedName>
        <fullName evidence="2">Uncharacterized protein</fullName>
    </submittedName>
</protein>
<keyword evidence="1" id="KW-0472">Membrane</keyword>
<evidence type="ECO:0000313" key="3">
    <source>
        <dbReference type="Proteomes" id="UP000236728"/>
    </source>
</evidence>
<gene>
    <name evidence="2" type="ORF">SAMN05421819_2239</name>
</gene>
<dbReference type="Proteomes" id="UP000236728">
    <property type="component" value="Unassembled WGS sequence"/>
</dbReference>
<evidence type="ECO:0000313" key="2">
    <source>
        <dbReference type="EMBL" id="SEG21715.1"/>
    </source>
</evidence>
<sequence>MTLVPPSDLLRWPRCNGGSVPIAGCFVLPGPTRKMLFAGPSGVIAMYNLFLCTTFVAMILAPCVVIFSQGDR</sequence>
<keyword evidence="3" id="KW-1185">Reference proteome</keyword>
<keyword evidence="1" id="KW-0812">Transmembrane</keyword>
<dbReference type="EMBL" id="FNVA01000003">
    <property type="protein sequence ID" value="SEG21715.1"/>
    <property type="molecule type" value="Genomic_DNA"/>
</dbReference>
<name>A0A1H5YDC0_9BACT</name>
<proteinExistence type="predicted"/>
<keyword evidence="1" id="KW-1133">Transmembrane helix</keyword>
<feature type="transmembrane region" description="Helical" evidence="1">
    <location>
        <begin position="44"/>
        <end position="67"/>
    </location>
</feature>
<accession>A0A1H5YDC0</accession>